<sequence length="83" mass="9604">MTISLAKIKDNHIDTHTHTKSPLYQASVTSFRKKRGGEGQREKSVSRDRSRKKGMLLLLLLLRVQCEKWQQWRMMAAPAIVRG</sequence>
<gene>
    <name evidence="2" type="ORF">APZ42_027982</name>
</gene>
<name>A0A0P5W202_9CRUS</name>
<keyword evidence="3" id="KW-1185">Reference proteome</keyword>
<evidence type="ECO:0000256" key="1">
    <source>
        <dbReference type="SAM" id="MobiDB-lite"/>
    </source>
</evidence>
<evidence type="ECO:0000313" key="3">
    <source>
        <dbReference type="Proteomes" id="UP000076858"/>
    </source>
</evidence>
<proteinExistence type="predicted"/>
<reference evidence="2 3" key="1">
    <citation type="submission" date="2016-03" db="EMBL/GenBank/DDBJ databases">
        <title>EvidentialGene: Evidence-directed Construction of Genes on Genomes.</title>
        <authorList>
            <person name="Gilbert D.G."/>
            <person name="Choi J.-H."/>
            <person name="Mockaitis K."/>
            <person name="Colbourne J."/>
            <person name="Pfrender M."/>
        </authorList>
    </citation>
    <scope>NUCLEOTIDE SEQUENCE [LARGE SCALE GENOMIC DNA]</scope>
    <source>
        <strain evidence="2 3">Xinb3</strain>
        <tissue evidence="2">Complete organism</tissue>
    </source>
</reference>
<dbReference type="AlphaFoldDB" id="A0A0P5W202"/>
<evidence type="ECO:0000313" key="2">
    <source>
        <dbReference type="EMBL" id="KZS08140.1"/>
    </source>
</evidence>
<dbReference type="EMBL" id="LRGB01002320">
    <property type="protein sequence ID" value="KZS08140.1"/>
    <property type="molecule type" value="Genomic_DNA"/>
</dbReference>
<feature type="region of interest" description="Disordered" evidence="1">
    <location>
        <begin position="24"/>
        <end position="50"/>
    </location>
</feature>
<accession>A0A0P5W202</accession>
<comment type="caution">
    <text evidence="2">The sequence shown here is derived from an EMBL/GenBank/DDBJ whole genome shotgun (WGS) entry which is preliminary data.</text>
</comment>
<protein>
    <submittedName>
        <fullName evidence="2">Uncharacterized protein</fullName>
    </submittedName>
</protein>
<dbReference type="Proteomes" id="UP000076858">
    <property type="component" value="Unassembled WGS sequence"/>
</dbReference>
<organism evidence="2 3">
    <name type="scientific">Daphnia magna</name>
    <dbReference type="NCBI Taxonomy" id="35525"/>
    <lineage>
        <taxon>Eukaryota</taxon>
        <taxon>Metazoa</taxon>
        <taxon>Ecdysozoa</taxon>
        <taxon>Arthropoda</taxon>
        <taxon>Crustacea</taxon>
        <taxon>Branchiopoda</taxon>
        <taxon>Diplostraca</taxon>
        <taxon>Cladocera</taxon>
        <taxon>Anomopoda</taxon>
        <taxon>Daphniidae</taxon>
        <taxon>Daphnia</taxon>
    </lineage>
</organism>
<feature type="compositionally biased region" description="Basic and acidic residues" evidence="1">
    <location>
        <begin position="36"/>
        <end position="48"/>
    </location>
</feature>